<reference evidence="2 3" key="1">
    <citation type="submission" date="2019-04" db="EMBL/GenBank/DDBJ databases">
        <title>Aspergillus burnettii sp. nov., novel species from soil in southeast Queensland.</title>
        <authorList>
            <person name="Gilchrist C.L.M."/>
            <person name="Pitt J.I."/>
            <person name="Lange L."/>
            <person name="Lacey H.J."/>
            <person name="Vuong D."/>
            <person name="Midgley D.J."/>
            <person name="Greenfield P."/>
            <person name="Bradbury M."/>
            <person name="Lacey E."/>
            <person name="Busk P.K."/>
            <person name="Pilgaard B."/>
            <person name="Chooi Y.H."/>
            <person name="Piggott A.M."/>
        </authorList>
    </citation>
    <scope>NUCLEOTIDE SEQUENCE [LARGE SCALE GENOMIC DNA]</scope>
    <source>
        <strain evidence="2 3">FRR 5400</strain>
    </source>
</reference>
<dbReference type="PANTHER" id="PTHR42070:SF1">
    <property type="entry name" value="FILAMENT ASSOCIATED PROTEIN, PUTATIVE (AFU_ORTHOLOGUE AFUA_8G06630)-RELATED"/>
    <property type="match status" value="1"/>
</dbReference>
<organism evidence="2 3">
    <name type="scientific">Petromyces alliaceus</name>
    <name type="common">Aspergillus alliaceus</name>
    <dbReference type="NCBI Taxonomy" id="209559"/>
    <lineage>
        <taxon>Eukaryota</taxon>
        <taxon>Fungi</taxon>
        <taxon>Dikarya</taxon>
        <taxon>Ascomycota</taxon>
        <taxon>Pezizomycotina</taxon>
        <taxon>Eurotiomycetes</taxon>
        <taxon>Eurotiomycetidae</taxon>
        <taxon>Eurotiales</taxon>
        <taxon>Aspergillaceae</taxon>
        <taxon>Aspergillus</taxon>
        <taxon>Aspergillus subgen. Circumdati</taxon>
    </lineage>
</organism>
<feature type="compositionally biased region" description="Polar residues" evidence="1">
    <location>
        <begin position="183"/>
        <end position="204"/>
    </location>
</feature>
<dbReference type="EMBL" id="SPNV01000051">
    <property type="protein sequence ID" value="KAF5863453.1"/>
    <property type="molecule type" value="Genomic_DNA"/>
</dbReference>
<dbReference type="PANTHER" id="PTHR42070">
    <property type="entry name" value="FILAMENT ASSOCIATED PROTEIN, PUTATIVE (AFU_ORTHOLOGUE AFUA_8G06630)-RELATED"/>
    <property type="match status" value="1"/>
</dbReference>
<sequence length="248" mass="27802">MKTDSSNKQTMTVKTDQISSSQRIRDNQRRSRARRKEYIQDLEQRLHKFEALGVQATREVQAAGRKVAVENTHLRSLLRLHGVSDQDIHEYLTAHTASVVLQNFHSGTVLETRLPSWKSSGPNTVSEGSPQPSSFHWYKGLLHEMADTEPKSSLSNPAIHQQVNISENQISEVEQRIPFDSPTHGTSKLQPPSRNQGSGQSTPCETAAEIITSIRNYSDARDVRSEIGCQSSSNCMVRNVDILQLLDE</sequence>
<dbReference type="Proteomes" id="UP000541154">
    <property type="component" value="Unassembled WGS sequence"/>
</dbReference>
<name>A0A8H6A611_PETAA</name>
<feature type="region of interest" description="Disordered" evidence="1">
    <location>
        <begin position="1"/>
        <end position="34"/>
    </location>
</feature>
<feature type="compositionally biased region" description="Polar residues" evidence="1">
    <location>
        <begin position="1"/>
        <end position="22"/>
    </location>
</feature>
<dbReference type="CDD" id="cd14688">
    <property type="entry name" value="bZIP_YAP"/>
    <property type="match status" value="1"/>
</dbReference>
<evidence type="ECO:0000313" key="3">
    <source>
        <dbReference type="Proteomes" id="UP000541154"/>
    </source>
</evidence>
<feature type="region of interest" description="Disordered" evidence="1">
    <location>
        <begin position="178"/>
        <end position="204"/>
    </location>
</feature>
<evidence type="ECO:0008006" key="4">
    <source>
        <dbReference type="Google" id="ProtNLM"/>
    </source>
</evidence>
<evidence type="ECO:0000313" key="2">
    <source>
        <dbReference type="EMBL" id="KAF5863453.1"/>
    </source>
</evidence>
<dbReference type="AlphaFoldDB" id="A0A8H6A611"/>
<accession>A0A8H6A611</accession>
<comment type="caution">
    <text evidence="2">The sequence shown here is derived from an EMBL/GenBank/DDBJ whole genome shotgun (WGS) entry which is preliminary data.</text>
</comment>
<evidence type="ECO:0000256" key="1">
    <source>
        <dbReference type="SAM" id="MobiDB-lite"/>
    </source>
</evidence>
<keyword evidence="3" id="KW-1185">Reference proteome</keyword>
<proteinExistence type="predicted"/>
<protein>
    <recommendedName>
        <fullName evidence="4">BZIP domain-containing protein</fullName>
    </recommendedName>
</protein>
<gene>
    <name evidence="2" type="ORF">ETB97_010084</name>
</gene>